<protein>
    <submittedName>
        <fullName evidence="1">Uncharacterized protein</fullName>
    </submittedName>
</protein>
<gene>
    <name evidence="1" type="ORF">GWI33_013487</name>
</gene>
<dbReference type="EMBL" id="JAACXV010013280">
    <property type="protein sequence ID" value="KAF7273824.1"/>
    <property type="molecule type" value="Genomic_DNA"/>
</dbReference>
<evidence type="ECO:0000313" key="2">
    <source>
        <dbReference type="Proteomes" id="UP000625711"/>
    </source>
</evidence>
<name>A0A834MD75_RHYFE</name>
<evidence type="ECO:0000313" key="1">
    <source>
        <dbReference type="EMBL" id="KAF7273824.1"/>
    </source>
</evidence>
<comment type="caution">
    <text evidence="1">The sequence shown here is derived from an EMBL/GenBank/DDBJ whole genome shotgun (WGS) entry which is preliminary data.</text>
</comment>
<sequence>MEMCPGSEDVSLKISACARTNHFISDIGGGLTLLPLFPPASLCPARSTVSHWTGNGNGKGSWKFERLYERVLRDGERNDLRDSGVDG</sequence>
<proteinExistence type="predicted"/>
<organism evidence="1 2">
    <name type="scientific">Rhynchophorus ferrugineus</name>
    <name type="common">Red palm weevil</name>
    <name type="synonym">Curculio ferrugineus</name>
    <dbReference type="NCBI Taxonomy" id="354439"/>
    <lineage>
        <taxon>Eukaryota</taxon>
        <taxon>Metazoa</taxon>
        <taxon>Ecdysozoa</taxon>
        <taxon>Arthropoda</taxon>
        <taxon>Hexapoda</taxon>
        <taxon>Insecta</taxon>
        <taxon>Pterygota</taxon>
        <taxon>Neoptera</taxon>
        <taxon>Endopterygota</taxon>
        <taxon>Coleoptera</taxon>
        <taxon>Polyphaga</taxon>
        <taxon>Cucujiformia</taxon>
        <taxon>Curculionidae</taxon>
        <taxon>Dryophthorinae</taxon>
        <taxon>Rhynchophorus</taxon>
    </lineage>
</organism>
<dbReference type="Proteomes" id="UP000625711">
    <property type="component" value="Unassembled WGS sequence"/>
</dbReference>
<keyword evidence="2" id="KW-1185">Reference proteome</keyword>
<dbReference type="AlphaFoldDB" id="A0A834MD75"/>
<accession>A0A834MD75</accession>
<reference evidence="1" key="1">
    <citation type="submission" date="2020-08" db="EMBL/GenBank/DDBJ databases">
        <title>Genome sequencing and assembly of the red palm weevil Rhynchophorus ferrugineus.</title>
        <authorList>
            <person name="Dias G.B."/>
            <person name="Bergman C.M."/>
            <person name="Manee M."/>
        </authorList>
    </citation>
    <scope>NUCLEOTIDE SEQUENCE</scope>
    <source>
        <strain evidence="1">AA-2017</strain>
        <tissue evidence="1">Whole larva</tissue>
    </source>
</reference>